<protein>
    <submittedName>
        <fullName evidence="2">Uncharacterized protein</fullName>
    </submittedName>
</protein>
<dbReference type="EMBL" id="LSRX01000692">
    <property type="protein sequence ID" value="OLP90836.1"/>
    <property type="molecule type" value="Genomic_DNA"/>
</dbReference>
<dbReference type="Proteomes" id="UP000186817">
    <property type="component" value="Unassembled WGS sequence"/>
</dbReference>
<gene>
    <name evidence="2" type="ORF">AK812_SmicGene27547</name>
</gene>
<feature type="region of interest" description="Disordered" evidence="1">
    <location>
        <begin position="1"/>
        <end position="38"/>
    </location>
</feature>
<dbReference type="OrthoDB" id="543511at2759"/>
<proteinExistence type="predicted"/>
<sequence>MRTRRRPLDQNLHAERHLQRYHPHDDKEASSSFGAEGPQVVRSSVLKEESCSFLSREETSGAAGADIIEHSHSSETPCVSLHVYHPPLPEAWMTG</sequence>
<evidence type="ECO:0000313" key="2">
    <source>
        <dbReference type="EMBL" id="OLP90836.1"/>
    </source>
</evidence>
<accession>A0A1Q9D6U4</accession>
<organism evidence="2 3">
    <name type="scientific">Symbiodinium microadriaticum</name>
    <name type="common">Dinoflagellate</name>
    <name type="synonym">Zooxanthella microadriatica</name>
    <dbReference type="NCBI Taxonomy" id="2951"/>
    <lineage>
        <taxon>Eukaryota</taxon>
        <taxon>Sar</taxon>
        <taxon>Alveolata</taxon>
        <taxon>Dinophyceae</taxon>
        <taxon>Suessiales</taxon>
        <taxon>Symbiodiniaceae</taxon>
        <taxon>Symbiodinium</taxon>
    </lineage>
</organism>
<name>A0A1Q9D6U4_SYMMI</name>
<reference evidence="2 3" key="1">
    <citation type="submission" date="2016-02" db="EMBL/GenBank/DDBJ databases">
        <title>Genome analysis of coral dinoflagellate symbionts highlights evolutionary adaptations to a symbiotic lifestyle.</title>
        <authorList>
            <person name="Aranda M."/>
            <person name="Li Y."/>
            <person name="Liew Y.J."/>
            <person name="Baumgarten S."/>
            <person name="Simakov O."/>
            <person name="Wilson M."/>
            <person name="Piel J."/>
            <person name="Ashoor H."/>
            <person name="Bougouffa S."/>
            <person name="Bajic V.B."/>
            <person name="Ryu T."/>
            <person name="Ravasi T."/>
            <person name="Bayer T."/>
            <person name="Micklem G."/>
            <person name="Kim H."/>
            <person name="Bhak J."/>
            <person name="Lajeunesse T.C."/>
            <person name="Voolstra C.R."/>
        </authorList>
    </citation>
    <scope>NUCLEOTIDE SEQUENCE [LARGE SCALE GENOMIC DNA]</scope>
    <source>
        <strain evidence="2 3">CCMP2467</strain>
    </source>
</reference>
<keyword evidence="3" id="KW-1185">Reference proteome</keyword>
<comment type="caution">
    <text evidence="2">The sequence shown here is derived from an EMBL/GenBank/DDBJ whole genome shotgun (WGS) entry which is preliminary data.</text>
</comment>
<evidence type="ECO:0000256" key="1">
    <source>
        <dbReference type="SAM" id="MobiDB-lite"/>
    </source>
</evidence>
<feature type="compositionally biased region" description="Basic and acidic residues" evidence="1">
    <location>
        <begin position="1"/>
        <end position="29"/>
    </location>
</feature>
<evidence type="ECO:0000313" key="3">
    <source>
        <dbReference type="Proteomes" id="UP000186817"/>
    </source>
</evidence>
<dbReference type="AlphaFoldDB" id="A0A1Q9D6U4"/>